<feature type="domain" description="Glycosyltransferase subfamily 4-like N-terminal" evidence="5">
    <location>
        <begin position="67"/>
        <end position="196"/>
    </location>
</feature>
<keyword evidence="2" id="KW-0328">Glycosyltransferase</keyword>
<dbReference type="PANTHER" id="PTHR12526">
    <property type="entry name" value="GLYCOSYLTRANSFERASE"/>
    <property type="match status" value="1"/>
</dbReference>
<dbReference type="Gene3D" id="3.40.50.2000">
    <property type="entry name" value="Glycogen Phosphorylase B"/>
    <property type="match status" value="2"/>
</dbReference>
<dbReference type="InterPro" id="IPR001296">
    <property type="entry name" value="Glyco_trans_1"/>
</dbReference>
<dbReference type="SUPFAM" id="SSF53756">
    <property type="entry name" value="UDP-Glycosyltransferase/glycogen phosphorylase"/>
    <property type="match status" value="1"/>
</dbReference>
<dbReference type="InterPro" id="IPR028098">
    <property type="entry name" value="Glyco_trans_4-like_N"/>
</dbReference>
<evidence type="ECO:0000256" key="2">
    <source>
        <dbReference type="ARBA" id="ARBA00022676"/>
    </source>
</evidence>
<keyword evidence="3 6" id="KW-0808">Transferase</keyword>
<organism evidence="6 7">
    <name type="scientific">Candidatus Sulfotelmatobacter kueseliae</name>
    <dbReference type="NCBI Taxonomy" id="2042962"/>
    <lineage>
        <taxon>Bacteria</taxon>
        <taxon>Pseudomonadati</taxon>
        <taxon>Acidobacteriota</taxon>
        <taxon>Terriglobia</taxon>
        <taxon>Terriglobales</taxon>
        <taxon>Candidatus Korobacteraceae</taxon>
        <taxon>Candidatus Sulfotelmatobacter</taxon>
    </lineage>
</organism>
<evidence type="ECO:0000259" key="4">
    <source>
        <dbReference type="Pfam" id="PF00534"/>
    </source>
</evidence>
<protein>
    <submittedName>
        <fullName evidence="6">Putative Glycosyl transferase group 1</fullName>
    </submittedName>
</protein>
<evidence type="ECO:0000259" key="5">
    <source>
        <dbReference type="Pfam" id="PF13439"/>
    </source>
</evidence>
<dbReference type="PANTHER" id="PTHR12526:SF640">
    <property type="entry name" value="COLANIC ACID BIOSYNTHESIS GLYCOSYLTRANSFERASE WCAL-RELATED"/>
    <property type="match status" value="1"/>
</dbReference>
<dbReference type="Proteomes" id="UP000238701">
    <property type="component" value="Unassembled WGS sequence"/>
</dbReference>
<dbReference type="EMBL" id="OMOD01000157">
    <property type="protein sequence ID" value="SPF45876.1"/>
    <property type="molecule type" value="Genomic_DNA"/>
</dbReference>
<dbReference type="Pfam" id="PF13439">
    <property type="entry name" value="Glyco_transf_4"/>
    <property type="match status" value="1"/>
</dbReference>
<evidence type="ECO:0000256" key="1">
    <source>
        <dbReference type="ARBA" id="ARBA00009481"/>
    </source>
</evidence>
<name>A0A2U3L1S8_9BACT</name>
<reference evidence="7" key="1">
    <citation type="submission" date="2018-02" db="EMBL/GenBank/DDBJ databases">
        <authorList>
            <person name="Hausmann B."/>
        </authorList>
    </citation>
    <scope>NUCLEOTIDE SEQUENCE [LARGE SCALE GENOMIC DNA]</scope>
    <source>
        <strain evidence="7">Peat soil MAG SbA1</strain>
    </source>
</reference>
<proteinExistence type="inferred from homology"/>
<dbReference type="GO" id="GO:0016757">
    <property type="term" value="F:glycosyltransferase activity"/>
    <property type="evidence" value="ECO:0007669"/>
    <property type="project" value="UniProtKB-KW"/>
</dbReference>
<feature type="domain" description="Glycosyl transferase family 1" evidence="4">
    <location>
        <begin position="216"/>
        <end position="336"/>
    </location>
</feature>
<sequence length="402" mass="45223">MAPYCSHQIASPAFARPLPPPDVEEELRRVVHVVESLDRGSAEMWLLRMLRHARIREIGLDWTFYCTLQRPGSNDEEARALGAKVIHSPVPLGRTLAFVHALRQELRCGKYHVLHCHHDLVSAVYLLAAMGLPIRRRIVHVHNADEVVPTASLFKQRLYREPMRKLCMTMADRVVANSNHTLDIFLAGRSRRRAVDIVHYMGIDASRFERARGDRLAFRRELGLGEEALILLFAGRMVPEKNPVYAVDVLSQMRRLHPAVIGVFVGSGGLDGDVRKRVTELRLDTAVRYLGWRDDVPEIMCCSDWFILPHPEHPVEGFGFAIIEAQLAGLRMLLSRGILDDPLLPTASFRRLALAAGPEQWAHAAMELLSNQVPSRAAALDALRESPMNMDRALKGLLGLHT</sequence>
<evidence type="ECO:0000313" key="6">
    <source>
        <dbReference type="EMBL" id="SPF45876.1"/>
    </source>
</evidence>
<dbReference type="Pfam" id="PF00534">
    <property type="entry name" value="Glycos_transf_1"/>
    <property type="match status" value="1"/>
</dbReference>
<comment type="similarity">
    <text evidence="1">Belongs to the glycosyltransferase group 1 family. Glycosyltransferase 4 subfamily.</text>
</comment>
<gene>
    <name evidence="6" type="ORF">SBA1_610006</name>
</gene>
<accession>A0A2U3L1S8</accession>
<evidence type="ECO:0000313" key="7">
    <source>
        <dbReference type="Proteomes" id="UP000238701"/>
    </source>
</evidence>
<dbReference type="AlphaFoldDB" id="A0A2U3L1S8"/>
<evidence type="ECO:0000256" key="3">
    <source>
        <dbReference type="ARBA" id="ARBA00022679"/>
    </source>
</evidence>